<gene>
    <name evidence="3" type="ordered locus">ABO_2611</name>
</gene>
<dbReference type="HOGENOM" id="CLU_075808_6_0_6"/>
<evidence type="ECO:0000313" key="3">
    <source>
        <dbReference type="EMBL" id="CAL18059.1"/>
    </source>
</evidence>
<evidence type="ECO:0000256" key="1">
    <source>
        <dbReference type="SAM" id="SignalP"/>
    </source>
</evidence>
<dbReference type="Proteomes" id="UP000008871">
    <property type="component" value="Chromosome"/>
</dbReference>
<dbReference type="InterPro" id="IPR038670">
    <property type="entry name" value="HslJ-like_sf"/>
</dbReference>
<dbReference type="InterPro" id="IPR005184">
    <property type="entry name" value="DUF306_Meta_HslJ"/>
</dbReference>
<dbReference type="PANTHER" id="PTHR35535">
    <property type="entry name" value="HEAT SHOCK PROTEIN HSLJ"/>
    <property type="match status" value="1"/>
</dbReference>
<dbReference type="AlphaFoldDB" id="Q0VL89"/>
<dbReference type="eggNOG" id="COG3187">
    <property type="taxonomic scope" value="Bacteria"/>
</dbReference>
<accession>Q0VL89</accession>
<organism evidence="3 4">
    <name type="scientific">Alcanivorax borkumensis (strain ATCC 700651 / DSM 11573 / NCIMB 13689 / SK2)</name>
    <dbReference type="NCBI Taxonomy" id="393595"/>
    <lineage>
        <taxon>Bacteria</taxon>
        <taxon>Pseudomonadati</taxon>
        <taxon>Pseudomonadota</taxon>
        <taxon>Gammaproteobacteria</taxon>
        <taxon>Oceanospirillales</taxon>
        <taxon>Alcanivoracaceae</taxon>
        <taxon>Alcanivorax</taxon>
    </lineage>
</organism>
<dbReference type="PROSITE" id="PS51257">
    <property type="entry name" value="PROKAR_LIPOPROTEIN"/>
    <property type="match status" value="1"/>
</dbReference>
<proteinExistence type="predicted"/>
<dbReference type="PANTHER" id="PTHR35535:SF1">
    <property type="entry name" value="HEAT SHOCK PROTEIN HSLJ"/>
    <property type="match status" value="1"/>
</dbReference>
<dbReference type="Gene3D" id="2.40.128.270">
    <property type="match status" value="1"/>
</dbReference>
<dbReference type="KEGG" id="abo:ABO_2611"/>
<keyword evidence="4" id="KW-1185">Reference proteome</keyword>
<name>Q0VL89_ALCBS</name>
<sequence>MSRFRLPLLLSSSALLLAACTGQPSSGVHTMVEESQLRGEAWSVISLNGENITDATLSLNFHQPGQVAGNAGCNNYMATYVQNEGLFTITTGGVTMMACPKPLMELEQKFLNTLGDISQARINADGILVLSGKDGEKIKATR</sequence>
<keyword evidence="1" id="KW-0732">Signal</keyword>
<protein>
    <recommendedName>
        <fullName evidence="2">DUF306 domain-containing protein</fullName>
    </recommendedName>
</protein>
<feature type="domain" description="DUF306" evidence="2">
    <location>
        <begin position="35"/>
        <end position="138"/>
    </location>
</feature>
<feature type="chain" id="PRO_5004178825" description="DUF306 domain-containing protein" evidence="1">
    <location>
        <begin position="19"/>
        <end position="142"/>
    </location>
</feature>
<dbReference type="Pfam" id="PF03724">
    <property type="entry name" value="META"/>
    <property type="match status" value="1"/>
</dbReference>
<dbReference type="EMBL" id="AM286690">
    <property type="protein sequence ID" value="CAL18059.1"/>
    <property type="molecule type" value="Genomic_DNA"/>
</dbReference>
<reference evidence="3 4" key="1">
    <citation type="journal article" date="2006" name="Nat. Biotechnol.">
        <title>Genome sequence of the ubiquitous hydrocarbon-degrading marine bacterium Alcanivorax borkumensis.</title>
        <authorList>
            <person name="Schneiker S."/>
            <person name="Martins dos Santos V.A.P."/>
            <person name="Bartels D."/>
            <person name="Bekel T."/>
            <person name="Brecht M."/>
            <person name="Buhrmester J."/>
            <person name="Chernikova T.N."/>
            <person name="Denaro R."/>
            <person name="Ferrer M."/>
            <person name="Gertler C."/>
            <person name="Goesmann A."/>
            <person name="Golyshina O.V."/>
            <person name="Kaminski F."/>
            <person name="Khachane A.N."/>
            <person name="Lang S."/>
            <person name="Linke B."/>
            <person name="McHardy A.C."/>
            <person name="Meyer F."/>
            <person name="Nechitaylo T."/>
            <person name="Puehler A."/>
            <person name="Regenhardt D."/>
            <person name="Rupp O."/>
            <person name="Sabirova J.S."/>
            <person name="Selbitschka W."/>
            <person name="Yakimov M.M."/>
            <person name="Timmis K.N."/>
            <person name="Vorhoelter F.-J."/>
            <person name="Weidner S."/>
            <person name="Kaiser O."/>
            <person name="Golyshin P.N."/>
        </authorList>
    </citation>
    <scope>NUCLEOTIDE SEQUENCE [LARGE SCALE GENOMIC DNA]</scope>
    <source>
        <strain evidence="4">ATCC 700651 / DSM 11573 / NCIMB 13689 / SK2</strain>
    </source>
</reference>
<feature type="signal peptide" evidence="1">
    <location>
        <begin position="1"/>
        <end position="18"/>
    </location>
</feature>
<dbReference type="InterPro" id="IPR053147">
    <property type="entry name" value="Hsp_HslJ-like"/>
</dbReference>
<dbReference type="RefSeq" id="WP_011589882.1">
    <property type="nucleotide sequence ID" value="NC_008260.1"/>
</dbReference>
<evidence type="ECO:0000259" key="2">
    <source>
        <dbReference type="Pfam" id="PF03724"/>
    </source>
</evidence>
<evidence type="ECO:0000313" key="4">
    <source>
        <dbReference type="Proteomes" id="UP000008871"/>
    </source>
</evidence>